<gene>
    <name evidence="3" type="primary">LOC101853351</name>
</gene>
<sequence>MAQPLFRRCFRLMYTVRKFDLPCSKKIVVQNQGCSYSSKRPDKTDDLPLLFPQRVKNVRTRRTEPLASLRSLTPRHDSRKKERQQRRIESSRFLEEMRLVDEDVFTDSLAVENSVNTLGNPVELKENYMRALISTSKKIRFKTIEKKFFKKRKSLNLLTWRAKEQIRFLNRGDPETWTVQALADSFPVSEESIVKILKSRVRLHRTEDIQRHDSDIQRNWSGILESFEDEDEAVSKMLYLGFFSSDNESLILNANGRLDLPFPMKKNDGVKGPFSDIVKDCWAESSVSDKSKQTGFITGGEMKTLSEVLTEVSEFFANGSFTPPRHWAAKPDVGNSAEDFMQQPGGHKPDSNVKIPNKLCVKGLSSQDSSKRKHLKQGIVYQDGNSIYNEDGEFLYRIP</sequence>
<proteinExistence type="predicted"/>
<keyword evidence="2" id="KW-1185">Reference proteome</keyword>
<protein>
    <submittedName>
        <fullName evidence="3">Uncharacterized protein LOC101853351</fullName>
    </submittedName>
</protein>
<evidence type="ECO:0000256" key="1">
    <source>
        <dbReference type="SAM" id="MobiDB-lite"/>
    </source>
</evidence>
<evidence type="ECO:0000313" key="3">
    <source>
        <dbReference type="RefSeq" id="XP_005109154.1"/>
    </source>
</evidence>
<feature type="compositionally biased region" description="Basic and acidic residues" evidence="1">
    <location>
        <begin position="74"/>
        <end position="87"/>
    </location>
</feature>
<accession>A0ABM0K5E4</accession>
<dbReference type="PANTHER" id="PTHR13475:SF3">
    <property type="entry name" value="NEUGRIN"/>
    <property type="match status" value="1"/>
</dbReference>
<reference evidence="3" key="1">
    <citation type="submission" date="2025-08" db="UniProtKB">
        <authorList>
            <consortium name="RefSeq"/>
        </authorList>
    </citation>
    <scope>IDENTIFICATION</scope>
</reference>
<organism evidence="2 3">
    <name type="scientific">Aplysia californica</name>
    <name type="common">California sea hare</name>
    <dbReference type="NCBI Taxonomy" id="6500"/>
    <lineage>
        <taxon>Eukaryota</taxon>
        <taxon>Metazoa</taxon>
        <taxon>Spiralia</taxon>
        <taxon>Lophotrochozoa</taxon>
        <taxon>Mollusca</taxon>
        <taxon>Gastropoda</taxon>
        <taxon>Heterobranchia</taxon>
        <taxon>Euthyneura</taxon>
        <taxon>Tectipleura</taxon>
        <taxon>Aplysiida</taxon>
        <taxon>Aplysioidea</taxon>
        <taxon>Aplysiidae</taxon>
        <taxon>Aplysia</taxon>
    </lineage>
</organism>
<dbReference type="PANTHER" id="PTHR13475">
    <property type="entry name" value="NEUGRIN"/>
    <property type="match status" value="1"/>
</dbReference>
<dbReference type="GeneID" id="101853351"/>
<dbReference type="InterPro" id="IPR010487">
    <property type="entry name" value="NGRN/Rrg9"/>
</dbReference>
<dbReference type="RefSeq" id="XP_005109154.1">
    <property type="nucleotide sequence ID" value="XM_005109097.3"/>
</dbReference>
<evidence type="ECO:0000313" key="2">
    <source>
        <dbReference type="Proteomes" id="UP000694888"/>
    </source>
</evidence>
<dbReference type="Pfam" id="PF06413">
    <property type="entry name" value="Neugrin"/>
    <property type="match status" value="1"/>
</dbReference>
<name>A0ABM0K5E4_APLCA</name>
<feature type="region of interest" description="Disordered" evidence="1">
    <location>
        <begin position="62"/>
        <end position="87"/>
    </location>
</feature>
<dbReference type="Proteomes" id="UP000694888">
    <property type="component" value="Unplaced"/>
</dbReference>